<dbReference type="EMBL" id="HBUF01651650">
    <property type="protein sequence ID" value="CAG6787058.1"/>
    <property type="molecule type" value="Transcribed_RNA"/>
</dbReference>
<organism evidence="1">
    <name type="scientific">Cacopsylla melanoneura</name>
    <dbReference type="NCBI Taxonomy" id="428564"/>
    <lineage>
        <taxon>Eukaryota</taxon>
        <taxon>Metazoa</taxon>
        <taxon>Ecdysozoa</taxon>
        <taxon>Arthropoda</taxon>
        <taxon>Hexapoda</taxon>
        <taxon>Insecta</taxon>
        <taxon>Pterygota</taxon>
        <taxon>Neoptera</taxon>
        <taxon>Paraneoptera</taxon>
        <taxon>Hemiptera</taxon>
        <taxon>Sternorrhyncha</taxon>
        <taxon>Psylloidea</taxon>
        <taxon>Psyllidae</taxon>
        <taxon>Psyllinae</taxon>
        <taxon>Cacopsylla</taxon>
    </lineage>
</organism>
<dbReference type="EMBL" id="HBUF01651651">
    <property type="protein sequence ID" value="CAG6787059.1"/>
    <property type="molecule type" value="Transcribed_RNA"/>
</dbReference>
<evidence type="ECO:0000313" key="1">
    <source>
        <dbReference type="EMBL" id="CAG6787059.1"/>
    </source>
</evidence>
<proteinExistence type="predicted"/>
<sequence>MHKQTQTQITQYIHSSCIFHQSFKLLQNYLLESSPESPELKLSPTCRPPWGTPLLSSFISKLFYLSPLLYSFLSKHRVLVLIFIPEHHLVIRAFKFEDRFQL</sequence>
<accession>A0A8D9BPT6</accession>
<dbReference type="AlphaFoldDB" id="A0A8D9BPT6"/>
<protein>
    <submittedName>
        <fullName evidence="1">Uncharacterized protein</fullName>
    </submittedName>
</protein>
<reference evidence="1" key="1">
    <citation type="submission" date="2021-05" db="EMBL/GenBank/DDBJ databases">
        <authorList>
            <person name="Alioto T."/>
            <person name="Alioto T."/>
            <person name="Gomez Garrido J."/>
        </authorList>
    </citation>
    <scope>NUCLEOTIDE SEQUENCE</scope>
</reference>
<name>A0A8D9BPT6_9HEMI</name>